<organism evidence="1 2">
    <name type="scientific">Paenibacillus pectinilyticus</name>
    <dbReference type="NCBI Taxonomy" id="512399"/>
    <lineage>
        <taxon>Bacteria</taxon>
        <taxon>Bacillati</taxon>
        <taxon>Bacillota</taxon>
        <taxon>Bacilli</taxon>
        <taxon>Bacillales</taxon>
        <taxon>Paenibacillaceae</taxon>
        <taxon>Paenibacillus</taxon>
    </lineage>
</organism>
<evidence type="ECO:0000313" key="1">
    <source>
        <dbReference type="EMBL" id="OCT11427.1"/>
    </source>
</evidence>
<proteinExistence type="predicted"/>
<dbReference type="OrthoDB" id="2664949at2"/>
<sequence length="110" mass="12611">MYFLKDTNTMAEITSEGICYKNTNYSCPLAISEQWFTLNSQYYLLKMPAIYSDEDDTLYIILDNGNLVSTFKLPNIILPPSVALNDYFSKLNQLKIEHKSAKAINKKKKG</sequence>
<dbReference type="AlphaFoldDB" id="A0A1C0ZTN8"/>
<dbReference type="EMBL" id="LYPC01000028">
    <property type="protein sequence ID" value="OCT11427.1"/>
    <property type="molecule type" value="Genomic_DNA"/>
</dbReference>
<accession>A0A1C0ZTN8</accession>
<evidence type="ECO:0000313" key="2">
    <source>
        <dbReference type="Proteomes" id="UP000093309"/>
    </source>
</evidence>
<protein>
    <submittedName>
        <fullName evidence="1">Uncharacterized protein</fullName>
    </submittedName>
</protein>
<dbReference type="RefSeq" id="WP_065858451.1">
    <property type="nucleotide sequence ID" value="NZ_LYPC01000028.1"/>
</dbReference>
<comment type="caution">
    <text evidence="1">The sequence shown here is derived from an EMBL/GenBank/DDBJ whole genome shotgun (WGS) entry which is preliminary data.</text>
</comment>
<keyword evidence="2" id="KW-1185">Reference proteome</keyword>
<gene>
    <name evidence="1" type="ORF">A8709_07085</name>
</gene>
<reference evidence="2" key="1">
    <citation type="submission" date="2016-05" db="EMBL/GenBank/DDBJ databases">
        <title>Paenibacillus oryzae. sp. nov., isolated from the rice root.</title>
        <authorList>
            <person name="Zhang J."/>
            <person name="Zhang X."/>
        </authorList>
    </citation>
    <scope>NUCLEOTIDE SEQUENCE [LARGE SCALE GENOMIC DNA]</scope>
    <source>
        <strain evidence="2">KCTC13222</strain>
    </source>
</reference>
<dbReference type="Proteomes" id="UP000093309">
    <property type="component" value="Unassembled WGS sequence"/>
</dbReference>
<name>A0A1C0ZTN8_9BACL</name>